<name>A0A8B3CU14_9LEPT</name>
<evidence type="ECO:0000256" key="1">
    <source>
        <dbReference type="SAM" id="SignalP"/>
    </source>
</evidence>
<dbReference type="AlphaFoldDB" id="A0A8B3CU14"/>
<reference evidence="3" key="1">
    <citation type="submission" date="2018-05" db="EMBL/GenBank/DDBJ databases">
        <title>Leptospira yasudae sp. nov. and Leptospira stimsonii sp. nov., two pathogenic species of the genus Leptospira isolated from environmental sources.</title>
        <authorList>
            <person name="Casanovas-Massana A."/>
            <person name="Hamond C."/>
            <person name="Santos L.A."/>
            <person name="Hacker K.P."/>
            <person name="Balassiano I."/>
            <person name="Medeiros M.A."/>
            <person name="Reis M.G."/>
            <person name="Ko A.I."/>
            <person name="Wunder E.A."/>
        </authorList>
    </citation>
    <scope>NUCLEOTIDE SEQUENCE [LARGE SCALE GENOMIC DNA]</scope>
    <source>
        <strain evidence="3">AMB6-RJ</strain>
    </source>
</reference>
<dbReference type="RefSeq" id="WP_118981258.1">
    <property type="nucleotide sequence ID" value="NZ_QHCS01000001.1"/>
</dbReference>
<dbReference type="NCBIfam" id="NF047530">
    <property type="entry name" value="SrpBC"/>
    <property type="match status" value="1"/>
</dbReference>
<comment type="caution">
    <text evidence="2">The sequence shown here is derived from an EMBL/GenBank/DDBJ whole genome shotgun (WGS) entry which is preliminary data.</text>
</comment>
<feature type="chain" id="PRO_5032592724" description="Lipoprotein" evidence="1">
    <location>
        <begin position="20"/>
        <end position="239"/>
    </location>
</feature>
<gene>
    <name evidence="2" type="ORF">DLM78_07490</name>
</gene>
<protein>
    <recommendedName>
        <fullName evidence="4">Lipoprotein</fullName>
    </recommendedName>
</protein>
<organism evidence="2 3">
    <name type="scientific">Leptospira stimsonii</name>
    <dbReference type="NCBI Taxonomy" id="2202203"/>
    <lineage>
        <taxon>Bacteria</taxon>
        <taxon>Pseudomonadati</taxon>
        <taxon>Spirochaetota</taxon>
        <taxon>Spirochaetia</taxon>
        <taxon>Leptospirales</taxon>
        <taxon>Leptospiraceae</taxon>
        <taxon>Leptospira</taxon>
    </lineage>
</organism>
<evidence type="ECO:0000313" key="2">
    <source>
        <dbReference type="EMBL" id="RHX88751.1"/>
    </source>
</evidence>
<dbReference type="EMBL" id="QHCS01000001">
    <property type="protein sequence ID" value="RHX88751.1"/>
    <property type="molecule type" value="Genomic_DNA"/>
</dbReference>
<sequence>MNRKIIILSLMVLSLLSNCGDKNNDDSKNNALLLLALENQKKPGISGLYAALMALRNGNNGGAGNYSNGSVSPFAVVSESQPCPKSGSITLSGDMTEANNGNQFSVQYNDIKFTYVACAIVAPQIDSSNGGSSEMLIEGEIKQNGNTTITLDPSSNQSLVKYSEDSVSTLSSDSYKVNGYLYPKFEITFTTNGSKTTIENANDMDKAVLTREETVRVTGSIGNEKVDTSYSYKSQFKLK</sequence>
<keyword evidence="1" id="KW-0732">Signal</keyword>
<feature type="signal peptide" evidence="1">
    <location>
        <begin position="1"/>
        <end position="19"/>
    </location>
</feature>
<dbReference type="Proteomes" id="UP000266669">
    <property type="component" value="Unassembled WGS sequence"/>
</dbReference>
<evidence type="ECO:0000313" key="3">
    <source>
        <dbReference type="Proteomes" id="UP000266669"/>
    </source>
</evidence>
<evidence type="ECO:0008006" key="4">
    <source>
        <dbReference type="Google" id="ProtNLM"/>
    </source>
</evidence>
<proteinExistence type="predicted"/>
<accession>A0A8B3CU14</accession>